<evidence type="ECO:0000313" key="7">
    <source>
        <dbReference type="Proteomes" id="UP000182635"/>
    </source>
</evidence>
<dbReference type="InterPro" id="IPR028259">
    <property type="entry name" value="AP2-like_int_N"/>
</dbReference>
<accession>A0A1I2R9V1</accession>
<dbReference type="SUPFAM" id="SSF56349">
    <property type="entry name" value="DNA breaking-rejoining enzymes"/>
    <property type="match status" value="1"/>
</dbReference>
<keyword evidence="4" id="KW-0233">DNA recombination</keyword>
<organism evidence="6 7">
    <name type="scientific">Ligilactobacillus ruminis DSM 20403 = NBRC 102161</name>
    <dbReference type="NCBI Taxonomy" id="1423798"/>
    <lineage>
        <taxon>Bacteria</taxon>
        <taxon>Bacillati</taxon>
        <taxon>Bacillota</taxon>
        <taxon>Bacilli</taxon>
        <taxon>Lactobacillales</taxon>
        <taxon>Lactobacillaceae</taxon>
        <taxon>Ligilactobacillus</taxon>
    </lineage>
</organism>
<evidence type="ECO:0000256" key="3">
    <source>
        <dbReference type="ARBA" id="ARBA00023125"/>
    </source>
</evidence>
<dbReference type="Pfam" id="PF00589">
    <property type="entry name" value="Phage_integrase"/>
    <property type="match status" value="1"/>
</dbReference>
<dbReference type="Pfam" id="PF14659">
    <property type="entry name" value="Phage_int_SAM_3"/>
    <property type="match status" value="1"/>
</dbReference>
<dbReference type="Pfam" id="PF14657">
    <property type="entry name" value="Arm-DNA-bind_4"/>
    <property type="match status" value="1"/>
</dbReference>
<feature type="domain" description="Tyr recombinase" evidence="5">
    <location>
        <begin position="172"/>
        <end position="376"/>
    </location>
</feature>
<dbReference type="Gene3D" id="1.10.443.10">
    <property type="entry name" value="Intergrase catalytic core"/>
    <property type="match status" value="1"/>
</dbReference>
<dbReference type="InterPro" id="IPR010998">
    <property type="entry name" value="Integrase_recombinase_N"/>
</dbReference>
<dbReference type="GO" id="GO:0003677">
    <property type="term" value="F:DNA binding"/>
    <property type="evidence" value="ECO:0007669"/>
    <property type="project" value="UniProtKB-KW"/>
</dbReference>
<dbReference type="InterPro" id="IPR050808">
    <property type="entry name" value="Phage_Integrase"/>
</dbReference>
<dbReference type="PANTHER" id="PTHR30629">
    <property type="entry name" value="PROPHAGE INTEGRASE"/>
    <property type="match status" value="1"/>
</dbReference>
<dbReference type="RefSeq" id="WP_046922595.1">
    <property type="nucleotide sequence ID" value="NZ_AYYL01000064.1"/>
</dbReference>
<protein>
    <submittedName>
        <fullName evidence="6">AP2-like DNA-binding integrase domain-containing protein</fullName>
    </submittedName>
</protein>
<keyword evidence="2" id="KW-0229">DNA integration</keyword>
<dbReference type="GO" id="GO:0015074">
    <property type="term" value="P:DNA integration"/>
    <property type="evidence" value="ECO:0007669"/>
    <property type="project" value="UniProtKB-KW"/>
</dbReference>
<dbReference type="CDD" id="cd01189">
    <property type="entry name" value="INT_ICEBs1_C_like"/>
    <property type="match status" value="1"/>
</dbReference>
<evidence type="ECO:0000256" key="1">
    <source>
        <dbReference type="ARBA" id="ARBA00008857"/>
    </source>
</evidence>
<comment type="similarity">
    <text evidence="1">Belongs to the 'phage' integrase family.</text>
</comment>
<dbReference type="InterPro" id="IPR013762">
    <property type="entry name" value="Integrase-like_cat_sf"/>
</dbReference>
<dbReference type="OrthoDB" id="9803188at2"/>
<evidence type="ECO:0000313" key="6">
    <source>
        <dbReference type="EMBL" id="SFG36833.1"/>
    </source>
</evidence>
<evidence type="ECO:0000256" key="4">
    <source>
        <dbReference type="ARBA" id="ARBA00023172"/>
    </source>
</evidence>
<dbReference type="PANTHER" id="PTHR30629:SF2">
    <property type="entry name" value="PROPHAGE INTEGRASE INTS-RELATED"/>
    <property type="match status" value="1"/>
</dbReference>
<sequence>MTKIKEYTLKNGEKRYKFVLYAGIDENTGKKKYIQKTGFRSRKAAQVELTRLEYRKDNRELLNKPLKSVTFDEVAADWFATYKLTVRESTLANTNSRYRTHIAPFFGAYKVDKVTLRQCQAAVNSWFVAVPSSMPACISLTAAILDLARKQGYILVNPMKDVTRPRRRKVQKDNNFYSREELGQFLKAVKETENKKIYACFRLLAYSGIRKGELLALTWGDVDFKEKALNIDKSLTNGLTGFNYVDKPKTAASIRTLALDDVTLSSLLEWKHDQAKELLKLGCNANKPQQIIFDDGKGGIIPHKNTVNRWLNRIYRKNPNLRRIRVHGFRHTHCTLLLESGASLQATRERLGHSDISTTLNFYTHVTNKTRNEAIKGFLNYMQG</sequence>
<dbReference type="InterPro" id="IPR002104">
    <property type="entry name" value="Integrase_catalytic"/>
</dbReference>
<reference evidence="7" key="1">
    <citation type="submission" date="2016-10" db="EMBL/GenBank/DDBJ databases">
        <authorList>
            <person name="Varghese N."/>
            <person name="Submissions S."/>
        </authorList>
    </citation>
    <scope>NUCLEOTIDE SEQUENCE [LARGE SCALE GENOMIC DNA]</scope>
    <source>
        <strain evidence="7">DSM 20403</strain>
    </source>
</reference>
<name>A0A1I2R9V1_9LACO</name>
<evidence type="ECO:0000259" key="5">
    <source>
        <dbReference type="PROSITE" id="PS51898"/>
    </source>
</evidence>
<gene>
    <name evidence="6" type="ORF">SAMN02910432_01078</name>
</gene>
<dbReference type="GO" id="GO:0006310">
    <property type="term" value="P:DNA recombination"/>
    <property type="evidence" value="ECO:0007669"/>
    <property type="project" value="UniProtKB-KW"/>
</dbReference>
<dbReference type="EMBL" id="FOPI01000015">
    <property type="protein sequence ID" value="SFG36833.1"/>
    <property type="molecule type" value="Genomic_DNA"/>
</dbReference>
<evidence type="ECO:0000256" key="2">
    <source>
        <dbReference type="ARBA" id="ARBA00022908"/>
    </source>
</evidence>
<dbReference type="InterPro" id="IPR011010">
    <property type="entry name" value="DNA_brk_join_enz"/>
</dbReference>
<dbReference type="Gene3D" id="1.10.150.130">
    <property type="match status" value="1"/>
</dbReference>
<dbReference type="AlphaFoldDB" id="A0A1I2R9V1"/>
<dbReference type="InterPro" id="IPR004107">
    <property type="entry name" value="Integrase_SAM-like_N"/>
</dbReference>
<dbReference type="PROSITE" id="PS51898">
    <property type="entry name" value="TYR_RECOMBINASE"/>
    <property type="match status" value="1"/>
</dbReference>
<proteinExistence type="inferred from homology"/>
<keyword evidence="3 6" id="KW-0238">DNA-binding</keyword>
<dbReference type="Proteomes" id="UP000182635">
    <property type="component" value="Unassembled WGS sequence"/>
</dbReference>